<dbReference type="EMBL" id="MBQD01000021">
    <property type="protein sequence ID" value="OCL33877.1"/>
    <property type="molecule type" value="Genomic_DNA"/>
</dbReference>
<feature type="domain" description="DUF58" evidence="1">
    <location>
        <begin position="191"/>
        <end position="277"/>
    </location>
</feature>
<proteinExistence type="predicted"/>
<sequence length="427" mass="46026">MQLTHTPALLRSLGAAAVLGVVALAARRPDLVVLVAPFVVHLAWGWSMRRRGAPRVDVRPRAVVVPEGESVPLAVSVSAAWPSSLVTAQWPVRAGVALEPDAGTVVDAVVPEGVTMAVQPERWGRYDVGPGRVAVADPSGSWRASTMLPRVTVTVRPASSTLEGGSGVAHPIGIVGMHRSRHRGDGSDLADVREFRPGDRLKRINWRVTSRLGAVHVNSTLTERDTDVLIVADTLLDIVPADAGAATSLDATVRAVAAISRHYVGFGDRVAIHDLGRRIGHVRSGTGPRQARVVLNVLSRANRSVPDWDMLRPVGSLTSGMLVFFCSPLLEREAQDEIVRLRRMGAEVIGVDTLPEEIGRFDDIASFRRDTFLGEAWMIRRMERDAAVARLRSLGIPVTPWRGTGSLASVLLSMEAARSAPRRVLGR</sequence>
<dbReference type="AlphaFoldDB" id="A0A1C0AM39"/>
<dbReference type="RefSeq" id="WP_068751635.1">
    <property type="nucleotide sequence ID" value="NZ_LR214441.1"/>
</dbReference>
<organism evidence="2 3">
    <name type="scientific">Tessaracoccus lapidicaptus</name>
    <dbReference type="NCBI Taxonomy" id="1427523"/>
    <lineage>
        <taxon>Bacteria</taxon>
        <taxon>Bacillati</taxon>
        <taxon>Actinomycetota</taxon>
        <taxon>Actinomycetes</taxon>
        <taxon>Propionibacteriales</taxon>
        <taxon>Propionibacteriaceae</taxon>
        <taxon>Tessaracoccus</taxon>
    </lineage>
</organism>
<comment type="caution">
    <text evidence="2">The sequence shown here is derived from an EMBL/GenBank/DDBJ whole genome shotgun (WGS) entry which is preliminary data.</text>
</comment>
<dbReference type="Proteomes" id="UP000093501">
    <property type="component" value="Unassembled WGS sequence"/>
</dbReference>
<evidence type="ECO:0000313" key="2">
    <source>
        <dbReference type="EMBL" id="OCL33877.1"/>
    </source>
</evidence>
<dbReference type="InterPro" id="IPR002881">
    <property type="entry name" value="DUF58"/>
</dbReference>
<dbReference type="Pfam" id="PF01882">
    <property type="entry name" value="DUF58"/>
    <property type="match status" value="1"/>
</dbReference>
<protein>
    <recommendedName>
        <fullName evidence="1">DUF58 domain-containing protein</fullName>
    </recommendedName>
</protein>
<dbReference type="PANTHER" id="PTHR33608">
    <property type="entry name" value="BLL2464 PROTEIN"/>
    <property type="match status" value="1"/>
</dbReference>
<accession>A0A1C0AM39</accession>
<dbReference type="PANTHER" id="PTHR33608:SF14">
    <property type="entry name" value="POSSIBLE CONSERVED SECRETED PROTEIN"/>
    <property type="match status" value="1"/>
</dbReference>
<keyword evidence="3" id="KW-1185">Reference proteome</keyword>
<evidence type="ECO:0000313" key="3">
    <source>
        <dbReference type="Proteomes" id="UP000093501"/>
    </source>
</evidence>
<name>A0A1C0AM39_9ACTN</name>
<evidence type="ECO:0000259" key="1">
    <source>
        <dbReference type="Pfam" id="PF01882"/>
    </source>
</evidence>
<reference evidence="3" key="1">
    <citation type="submission" date="2016-07" db="EMBL/GenBank/DDBJ databases">
        <authorList>
            <person name="Florea S."/>
            <person name="Webb J.S."/>
            <person name="Jaromczyk J."/>
            <person name="Schardl C.L."/>
        </authorList>
    </citation>
    <scope>NUCLEOTIDE SEQUENCE [LARGE SCALE GENOMIC DNA]</scope>
    <source>
        <strain evidence="3">IPBSL-7</strain>
    </source>
</reference>
<gene>
    <name evidence="2" type="ORF">BCR15_04390</name>
</gene>